<dbReference type="GO" id="GO:0046872">
    <property type="term" value="F:metal ion binding"/>
    <property type="evidence" value="ECO:0007669"/>
    <property type="project" value="UniProtKB-KW"/>
</dbReference>
<keyword evidence="8" id="KW-1185">Reference proteome</keyword>
<evidence type="ECO:0000259" key="6">
    <source>
        <dbReference type="Pfam" id="PF00149"/>
    </source>
</evidence>
<gene>
    <name evidence="7" type="ORF">GCM10011534_10600</name>
</gene>
<evidence type="ECO:0000256" key="4">
    <source>
        <dbReference type="ARBA" id="ARBA00025742"/>
    </source>
</evidence>
<dbReference type="InterPro" id="IPR004843">
    <property type="entry name" value="Calcineurin-like_PHP"/>
</dbReference>
<evidence type="ECO:0000256" key="1">
    <source>
        <dbReference type="ARBA" id="ARBA00022723"/>
    </source>
</evidence>
<keyword evidence="3" id="KW-0408">Iron</keyword>
<evidence type="ECO:0000313" key="8">
    <source>
        <dbReference type="Proteomes" id="UP000649829"/>
    </source>
</evidence>
<proteinExistence type="inferred from homology"/>
<comment type="caution">
    <text evidence="7">The sequence shown here is derived from an EMBL/GenBank/DDBJ whole genome shotgun (WGS) entry which is preliminary data.</text>
</comment>
<dbReference type="PANTHER" id="PTHR42988">
    <property type="entry name" value="PHOSPHOHYDROLASE"/>
    <property type="match status" value="1"/>
</dbReference>
<dbReference type="Gene3D" id="3.60.21.10">
    <property type="match status" value="1"/>
</dbReference>
<reference evidence="7" key="2">
    <citation type="submission" date="2020-09" db="EMBL/GenBank/DDBJ databases">
        <authorList>
            <person name="Sun Q."/>
            <person name="Zhou Y."/>
        </authorList>
    </citation>
    <scope>NUCLEOTIDE SEQUENCE</scope>
    <source>
        <strain evidence="7">CGMCC 1.6293</strain>
    </source>
</reference>
<reference evidence="7" key="1">
    <citation type="journal article" date="2014" name="Int. J. Syst. Evol. Microbiol.">
        <title>Complete genome sequence of Corynebacterium casei LMG S-19264T (=DSM 44701T), isolated from a smear-ripened cheese.</title>
        <authorList>
            <consortium name="US DOE Joint Genome Institute (JGI-PGF)"/>
            <person name="Walter F."/>
            <person name="Albersmeier A."/>
            <person name="Kalinowski J."/>
            <person name="Ruckert C."/>
        </authorList>
    </citation>
    <scope>NUCLEOTIDE SEQUENCE</scope>
    <source>
        <strain evidence="7">CGMCC 1.6293</strain>
    </source>
</reference>
<dbReference type="Proteomes" id="UP000649829">
    <property type="component" value="Unassembled WGS sequence"/>
</dbReference>
<dbReference type="SUPFAM" id="SSF56300">
    <property type="entry name" value="Metallo-dependent phosphatases"/>
    <property type="match status" value="1"/>
</dbReference>
<keyword evidence="1" id="KW-0479">Metal-binding</keyword>
<evidence type="ECO:0000256" key="3">
    <source>
        <dbReference type="ARBA" id="ARBA00023004"/>
    </source>
</evidence>
<keyword evidence="2" id="KW-0378">Hydrolase</keyword>
<dbReference type="CDD" id="cd07400">
    <property type="entry name" value="MPP_1"/>
    <property type="match status" value="1"/>
</dbReference>
<dbReference type="EMBL" id="BMLF01000001">
    <property type="protein sequence ID" value="GGL90352.1"/>
    <property type="molecule type" value="Genomic_DNA"/>
</dbReference>
<dbReference type="AlphaFoldDB" id="A0A917SN76"/>
<dbReference type="RefSeq" id="WP_051630315.1">
    <property type="nucleotide sequence ID" value="NZ_BMLF01000001.1"/>
</dbReference>
<accession>A0A917SN76</accession>
<evidence type="ECO:0000313" key="7">
    <source>
        <dbReference type="EMBL" id="GGL90352.1"/>
    </source>
</evidence>
<feature type="domain" description="Calcineurin-like phosphoesterase" evidence="6">
    <location>
        <begin position="3"/>
        <end position="190"/>
    </location>
</feature>
<dbReference type="Pfam" id="PF00149">
    <property type="entry name" value="Metallophos"/>
    <property type="match status" value="1"/>
</dbReference>
<protein>
    <submittedName>
        <fullName evidence="7">Phosphodiesterase</fullName>
    </submittedName>
</protein>
<sequence>MTRLIHLSDLHFGRDRPELLVPLINAVNAAKPDLVAISGDLTQRARESQFSAARAFIDRIEAPVLSVPGNHDIPIHRPFTRFFRPFHYYKRRIDRNLTPTAELGGMTVIGLNTVDRYRWQRGRIRSRQVRRACGIAGKAPADNFVILVAHHPFEHAPGSTDKRLMRGADKALKKLAKCGVDAILSGHLHVWRTEPFLTRPFGAGILQVHAGTGLSTRQRGEPNDFACIDREGDVLRVARWIADEDAVFHESTIRHFGRTEAGWRTVDGQGPVPAGMGPAAEAPVGQQANA</sequence>
<dbReference type="PANTHER" id="PTHR42988:SF2">
    <property type="entry name" value="CYCLIC NUCLEOTIDE PHOSPHODIESTERASE CBUA0032-RELATED"/>
    <property type="match status" value="1"/>
</dbReference>
<evidence type="ECO:0000256" key="2">
    <source>
        <dbReference type="ARBA" id="ARBA00022801"/>
    </source>
</evidence>
<name>A0A917SN76_9RHOB</name>
<comment type="similarity">
    <text evidence="4">Belongs to the cyclic nucleotide phosphodiesterase class-III family.</text>
</comment>
<organism evidence="7 8">
    <name type="scientific">Pseudooceanicola nanhaiensis</name>
    <dbReference type="NCBI Taxonomy" id="375761"/>
    <lineage>
        <taxon>Bacteria</taxon>
        <taxon>Pseudomonadati</taxon>
        <taxon>Pseudomonadota</taxon>
        <taxon>Alphaproteobacteria</taxon>
        <taxon>Rhodobacterales</taxon>
        <taxon>Paracoccaceae</taxon>
        <taxon>Pseudooceanicola</taxon>
    </lineage>
</organism>
<dbReference type="GO" id="GO:0016787">
    <property type="term" value="F:hydrolase activity"/>
    <property type="evidence" value="ECO:0007669"/>
    <property type="project" value="UniProtKB-KW"/>
</dbReference>
<feature type="region of interest" description="Disordered" evidence="5">
    <location>
        <begin position="267"/>
        <end position="290"/>
    </location>
</feature>
<dbReference type="InterPro" id="IPR029052">
    <property type="entry name" value="Metallo-depent_PP-like"/>
</dbReference>
<evidence type="ECO:0000256" key="5">
    <source>
        <dbReference type="SAM" id="MobiDB-lite"/>
    </source>
</evidence>
<dbReference type="InterPro" id="IPR050884">
    <property type="entry name" value="CNP_phosphodiesterase-III"/>
</dbReference>